<feature type="region of interest" description="Disordered" evidence="1">
    <location>
        <begin position="1175"/>
        <end position="1213"/>
    </location>
</feature>
<feature type="compositionally biased region" description="Basic and acidic residues" evidence="1">
    <location>
        <begin position="58"/>
        <end position="80"/>
    </location>
</feature>
<feature type="compositionally biased region" description="Basic and acidic residues" evidence="1">
    <location>
        <begin position="957"/>
        <end position="972"/>
    </location>
</feature>
<feature type="region of interest" description="Disordered" evidence="1">
    <location>
        <begin position="38"/>
        <end position="80"/>
    </location>
</feature>
<feature type="compositionally biased region" description="Basic residues" evidence="1">
    <location>
        <begin position="46"/>
        <end position="56"/>
    </location>
</feature>
<sequence>MSASKTQKQQSLRPDHPPKQLDIAAAVAAATAAASAAKNLGLGNKVVKRKRGRPKGRLSAEEKQKQKEQMAEMKKREEKRIEAEAKLRKEEEEERKKLNAKLEARRQQALKELQKPIFDVSSDRRSLRSFPEVEYVKRVAIDSSNEHLEDPSASKPQRGRPRLPKAGPSDPLVYEPTMLSLDEALYPLCQCSTLASFYSSIKISSKNSKPEKRGRKTDREKLEYEETLLSEWRRRMIALVDISEQLICAWMLSRKEPKNGPDGHPDVPGLLSSHFLYPRDSSVPLSHDIFLCEDWDGSMSPRAQSLPISSLVRSSASSPSVNMPYPSMLIQRFFSILCNLGGCLCHMYSPPKYVSAYKMYCPTEPDAKRVVAEVAQSMKEFPSSPTRGMIHALSVLLKHIFIFGKKRTKLISLLNSSEGSPSETHGTDGKTRRKGEDYLKEEESKRLFPFSICMSLFLLFLPCDDTSLDKFRLVSLISSVCSTIRSSNCYNTSLVEFVPFLCGLVQDIAFPSHTKTVGTPSLPPTPTTTMMAQSKSATRGREIIIPSTLTSSERPHQGSLYCTIDHSGLAMGSNPLKQQQKEDTIIPGSATQRIDLHNGDDAPTITVPSALVGDIDNTMTTTGSISSIPPLPESSTHVLSLINYYSTFYSHSTLFVSCVDLASSVKSEVLLVDPLCHLIDMLAICGQVCSYAFQCESKRSAMRSDSDADRVHMSEFGSILIGVMHSPAFVNSIQCVLKLHFFASLILNLLSRYVQITFSRTLPICLCTISHRSLRHVQRRAYDNLWKERAERRRKEQQSSMSGISFHHGHATDGISGSDSKSLSKSGRHGSHKEYDSSSRSSKSGMNPLLTTPTRGASWRTSSSAALSGSSSGWVKNSSMANPYISSLFSKAHQSMLTPSIFERSSVDVMSFLRNSTSSHDKDHGSSKEKGERRKESEEESEDEKTVPSFSDGSLESSKKEEKSIEKIKNIDKSVGNTPDTRNKAIPHKHSPVHVDSKEKTDIVVNPDFSFLHTVLLSLLTGNSSSLSLSLFSIIHDQAAEKRFLRSVNKLSSDGSPSSDSSPNNEHIDHEFSSTMSLLISSPQIISLSLFHLTQSLSFMLSIPFSVMFSHPLVVSSLEYISNSIKNIINTYRTTPESISNELSKYLALRPRSTFSLVRSVGKFIKENGTKMKNISEGKQPVFPSKKSKPSSWQRKNRRSGGKSSGPRVPTTSHSSRYIVLDQSWVSGSSVSLASKKRIGSLIGLCALVPMSSSEQIMCRAHLLLNKADSIEMDCASSIGRTLICLGDTIHLVSTEGEKINSIVSREWQVRLQVCSDLKHELRKMEDSMRKINERMKSKAGTREQDIIDTSYIADPRSISHHSTVGKRRESPMETQVSLHHSQVFKDKKKRSSSVHRSRNIWVDQVIVEDGHLELSEGEVDSERIRRLENFIVADAMEEESLAASEEDYKQPAEFADEEEEEYTLNSYE</sequence>
<feature type="compositionally biased region" description="Basic and acidic residues" evidence="1">
    <location>
        <begin position="425"/>
        <end position="436"/>
    </location>
</feature>
<feature type="compositionally biased region" description="Basic and acidic residues" evidence="1">
    <location>
        <begin position="919"/>
        <end position="937"/>
    </location>
</feature>
<reference evidence="2" key="1">
    <citation type="submission" date="2022-03" db="EMBL/GenBank/DDBJ databases">
        <title>Draft genome sequence of Aduncisulcus paluster, a free-living microaerophilic Fornicata.</title>
        <authorList>
            <person name="Yuyama I."/>
            <person name="Kume K."/>
            <person name="Tamura T."/>
            <person name="Inagaki Y."/>
            <person name="Hashimoto T."/>
        </authorList>
    </citation>
    <scope>NUCLEOTIDE SEQUENCE</scope>
    <source>
        <strain evidence="2">NY0171</strain>
    </source>
</reference>
<feature type="region of interest" description="Disordered" evidence="1">
    <location>
        <begin position="793"/>
        <end position="863"/>
    </location>
</feature>
<dbReference type="EMBL" id="BQXS01011813">
    <property type="protein sequence ID" value="GKT17036.1"/>
    <property type="molecule type" value="Genomic_DNA"/>
</dbReference>
<protein>
    <submittedName>
        <fullName evidence="2">Uncharacterized protein</fullName>
    </submittedName>
</protein>
<proteinExistence type="predicted"/>
<feature type="region of interest" description="Disordered" evidence="1">
    <location>
        <begin position="915"/>
        <end position="999"/>
    </location>
</feature>
<feature type="compositionally biased region" description="Low complexity" evidence="1">
    <location>
        <begin position="813"/>
        <end position="825"/>
    </location>
</feature>
<evidence type="ECO:0000313" key="3">
    <source>
        <dbReference type="Proteomes" id="UP001057375"/>
    </source>
</evidence>
<gene>
    <name evidence="2" type="ORF">ADUPG1_011026</name>
</gene>
<dbReference type="Proteomes" id="UP001057375">
    <property type="component" value="Unassembled WGS sequence"/>
</dbReference>
<evidence type="ECO:0000256" key="1">
    <source>
        <dbReference type="SAM" id="MobiDB-lite"/>
    </source>
</evidence>
<feature type="region of interest" description="Disordered" evidence="1">
    <location>
        <begin position="1439"/>
        <end position="1469"/>
    </location>
</feature>
<feature type="region of interest" description="Disordered" evidence="1">
    <location>
        <begin position="1359"/>
        <end position="1392"/>
    </location>
</feature>
<accession>A0ABQ5JTX3</accession>
<feature type="compositionally biased region" description="Polar residues" evidence="1">
    <location>
        <begin position="1"/>
        <end position="12"/>
    </location>
</feature>
<name>A0ABQ5JTX3_9EUKA</name>
<evidence type="ECO:0000313" key="2">
    <source>
        <dbReference type="EMBL" id="GKT17036.1"/>
    </source>
</evidence>
<feature type="compositionally biased region" description="Polar residues" evidence="1">
    <location>
        <begin position="849"/>
        <end position="861"/>
    </location>
</feature>
<feature type="region of interest" description="Disordered" evidence="1">
    <location>
        <begin position="145"/>
        <end position="171"/>
    </location>
</feature>
<keyword evidence="3" id="KW-1185">Reference proteome</keyword>
<comment type="caution">
    <text evidence="2">The sequence shown here is derived from an EMBL/GenBank/DDBJ whole genome shotgun (WGS) entry which is preliminary data.</text>
</comment>
<organism evidence="2 3">
    <name type="scientific">Aduncisulcus paluster</name>
    <dbReference type="NCBI Taxonomy" id="2918883"/>
    <lineage>
        <taxon>Eukaryota</taxon>
        <taxon>Metamonada</taxon>
        <taxon>Carpediemonas-like organisms</taxon>
        <taxon>Aduncisulcus</taxon>
    </lineage>
</organism>
<feature type="region of interest" description="Disordered" evidence="1">
    <location>
        <begin position="517"/>
        <end position="537"/>
    </location>
</feature>
<feature type="region of interest" description="Disordered" evidence="1">
    <location>
        <begin position="416"/>
        <end position="436"/>
    </location>
</feature>
<feature type="region of interest" description="Disordered" evidence="1">
    <location>
        <begin position="1"/>
        <end position="20"/>
    </location>
</feature>